<proteinExistence type="predicted"/>
<accession>A0ABY1L0U6</accession>
<keyword evidence="6" id="KW-1185">Reference proteome</keyword>
<dbReference type="InterPro" id="IPR001486">
    <property type="entry name" value="Hemoglobin_trunc"/>
</dbReference>
<gene>
    <name evidence="5" type="ORF">SAMN05421766_107133</name>
</gene>
<evidence type="ECO:0000256" key="1">
    <source>
        <dbReference type="ARBA" id="ARBA00022448"/>
    </source>
</evidence>
<organism evidence="5 6">
    <name type="scientific">Zobellia uliginosa</name>
    <dbReference type="NCBI Taxonomy" id="143224"/>
    <lineage>
        <taxon>Bacteria</taxon>
        <taxon>Pseudomonadati</taxon>
        <taxon>Bacteroidota</taxon>
        <taxon>Flavobacteriia</taxon>
        <taxon>Flavobacteriales</taxon>
        <taxon>Flavobacteriaceae</taxon>
        <taxon>Zobellia</taxon>
    </lineage>
</organism>
<name>A0ABY1L0U6_9FLAO</name>
<dbReference type="Pfam" id="PF01152">
    <property type="entry name" value="Bac_globin"/>
    <property type="match status" value="1"/>
</dbReference>
<dbReference type="Proteomes" id="UP000185728">
    <property type="component" value="Unassembled WGS sequence"/>
</dbReference>
<evidence type="ECO:0000256" key="3">
    <source>
        <dbReference type="ARBA" id="ARBA00022723"/>
    </source>
</evidence>
<dbReference type="SUPFAM" id="SSF46458">
    <property type="entry name" value="Globin-like"/>
    <property type="match status" value="1"/>
</dbReference>
<dbReference type="CDD" id="cd08916">
    <property type="entry name" value="TrHb3_P"/>
    <property type="match status" value="1"/>
</dbReference>
<evidence type="ECO:0000256" key="4">
    <source>
        <dbReference type="ARBA" id="ARBA00023004"/>
    </source>
</evidence>
<keyword evidence="2" id="KW-0349">Heme</keyword>
<evidence type="ECO:0000313" key="6">
    <source>
        <dbReference type="Proteomes" id="UP000185728"/>
    </source>
</evidence>
<sequence length="129" mass="15520">MKREILHLEDVQLLVDTFYSKVRQDGLLGPIFENVIQDQWSKHLNKMYTFWQTVLLGEHTYSGHPFMPHIDLPIEKRHFERWLELFYQTLDENFEGENADEAKWRAAKMAEMFLYKLTYIRNSGSTHLI</sequence>
<dbReference type="InterPro" id="IPR012292">
    <property type="entry name" value="Globin/Proto"/>
</dbReference>
<keyword evidence="3" id="KW-0479">Metal-binding</keyword>
<evidence type="ECO:0000256" key="2">
    <source>
        <dbReference type="ARBA" id="ARBA00022617"/>
    </source>
</evidence>
<dbReference type="RefSeq" id="WP_076456792.1">
    <property type="nucleotide sequence ID" value="NZ_FTOB01000007.1"/>
</dbReference>
<protein>
    <submittedName>
        <fullName evidence="5">Hemoglobin</fullName>
    </submittedName>
</protein>
<keyword evidence="4" id="KW-0408">Iron</keyword>
<reference evidence="5 6" key="1">
    <citation type="submission" date="2017-01" db="EMBL/GenBank/DDBJ databases">
        <authorList>
            <person name="Varghese N."/>
            <person name="Submissions S."/>
        </authorList>
    </citation>
    <scope>NUCLEOTIDE SEQUENCE [LARGE SCALE GENOMIC DNA]</scope>
    <source>
        <strain evidence="5 6">DSM 2061</strain>
    </source>
</reference>
<dbReference type="Gene3D" id="1.10.490.10">
    <property type="entry name" value="Globins"/>
    <property type="match status" value="1"/>
</dbReference>
<comment type="caution">
    <text evidence="5">The sequence shown here is derived from an EMBL/GenBank/DDBJ whole genome shotgun (WGS) entry which is preliminary data.</text>
</comment>
<evidence type="ECO:0000313" key="5">
    <source>
        <dbReference type="EMBL" id="SIT03386.1"/>
    </source>
</evidence>
<dbReference type="EMBL" id="FTOB01000007">
    <property type="protein sequence ID" value="SIT03386.1"/>
    <property type="molecule type" value="Genomic_DNA"/>
</dbReference>
<dbReference type="InterPro" id="IPR009050">
    <property type="entry name" value="Globin-like_sf"/>
</dbReference>
<keyword evidence="1" id="KW-0813">Transport</keyword>